<dbReference type="SMART" id="SM00091">
    <property type="entry name" value="PAS"/>
    <property type="match status" value="2"/>
</dbReference>
<dbReference type="Proteomes" id="UP000727654">
    <property type="component" value="Unassembled WGS sequence"/>
</dbReference>
<dbReference type="PIRSF" id="PIRSF005925">
    <property type="entry name" value="Dos"/>
    <property type="match status" value="1"/>
</dbReference>
<dbReference type="EMBL" id="CAJZAI010000002">
    <property type="protein sequence ID" value="CAG9168409.1"/>
    <property type="molecule type" value="Genomic_DNA"/>
</dbReference>
<feature type="domain" description="PAS" evidence="1">
    <location>
        <begin position="10"/>
        <end position="55"/>
    </location>
</feature>
<dbReference type="PROSITE" id="PS50887">
    <property type="entry name" value="GGDEF"/>
    <property type="match status" value="1"/>
</dbReference>
<dbReference type="SMART" id="SM00267">
    <property type="entry name" value="GGDEF"/>
    <property type="match status" value="1"/>
</dbReference>
<dbReference type="InterPro" id="IPR035965">
    <property type="entry name" value="PAS-like_dom_sf"/>
</dbReference>
<dbReference type="InterPro" id="IPR043128">
    <property type="entry name" value="Rev_trsase/Diguanyl_cyclase"/>
</dbReference>
<dbReference type="EC" id="3.1.4.52" evidence="4"/>
<evidence type="ECO:0000259" key="3">
    <source>
        <dbReference type="PROSITE" id="PS50887"/>
    </source>
</evidence>
<feature type="domain" description="EAL" evidence="2">
    <location>
        <begin position="482"/>
        <end position="741"/>
    </location>
</feature>
<dbReference type="NCBIfam" id="TIGR00229">
    <property type="entry name" value="sensory_box"/>
    <property type="match status" value="1"/>
</dbReference>
<dbReference type="Gene3D" id="3.20.20.450">
    <property type="entry name" value="EAL domain"/>
    <property type="match status" value="1"/>
</dbReference>
<dbReference type="GO" id="GO:0071111">
    <property type="term" value="F:cyclic-guanylate-specific phosphodiesterase activity"/>
    <property type="evidence" value="ECO:0007669"/>
    <property type="project" value="UniProtKB-EC"/>
</dbReference>
<dbReference type="Gene3D" id="3.30.450.20">
    <property type="entry name" value="PAS domain"/>
    <property type="match status" value="1"/>
</dbReference>
<dbReference type="PANTHER" id="PTHR44757:SF2">
    <property type="entry name" value="BIOFILM ARCHITECTURE MAINTENANCE PROTEIN MBAA"/>
    <property type="match status" value="1"/>
</dbReference>
<name>A0ABN7Y4V7_9BURK</name>
<dbReference type="Gene3D" id="3.30.450.40">
    <property type="match status" value="1"/>
</dbReference>
<dbReference type="CDD" id="cd01948">
    <property type="entry name" value="EAL"/>
    <property type="match status" value="1"/>
</dbReference>
<evidence type="ECO:0000259" key="2">
    <source>
        <dbReference type="PROSITE" id="PS50883"/>
    </source>
</evidence>
<comment type="caution">
    <text evidence="4">The sequence shown here is derived from an EMBL/GenBank/DDBJ whole genome shotgun (WGS) entry which is preliminary data.</text>
</comment>
<dbReference type="PROSITE" id="PS50883">
    <property type="entry name" value="EAL"/>
    <property type="match status" value="1"/>
</dbReference>
<dbReference type="Gene3D" id="3.30.70.270">
    <property type="match status" value="1"/>
</dbReference>
<dbReference type="SMART" id="SM00052">
    <property type="entry name" value="EAL"/>
    <property type="match status" value="1"/>
</dbReference>
<evidence type="ECO:0000259" key="1">
    <source>
        <dbReference type="PROSITE" id="PS50112"/>
    </source>
</evidence>
<dbReference type="SUPFAM" id="SSF141868">
    <property type="entry name" value="EAL domain-like"/>
    <property type="match status" value="1"/>
</dbReference>
<dbReference type="InterPro" id="IPR029787">
    <property type="entry name" value="Nucleotide_cyclase"/>
</dbReference>
<dbReference type="PANTHER" id="PTHR44757">
    <property type="entry name" value="DIGUANYLATE CYCLASE DGCP"/>
    <property type="match status" value="1"/>
</dbReference>
<dbReference type="SMART" id="SM00065">
    <property type="entry name" value="GAF"/>
    <property type="match status" value="1"/>
</dbReference>
<dbReference type="InterPro" id="IPR035919">
    <property type="entry name" value="EAL_sf"/>
</dbReference>
<accession>A0ABN7Y4V7</accession>
<dbReference type="InterPro" id="IPR001633">
    <property type="entry name" value="EAL_dom"/>
</dbReference>
<dbReference type="CDD" id="cd01949">
    <property type="entry name" value="GGDEF"/>
    <property type="match status" value="1"/>
</dbReference>
<dbReference type="PROSITE" id="PS50112">
    <property type="entry name" value="PAS"/>
    <property type="match status" value="1"/>
</dbReference>
<evidence type="ECO:0000313" key="4">
    <source>
        <dbReference type="EMBL" id="CAG9168409.1"/>
    </source>
</evidence>
<feature type="domain" description="GGDEF" evidence="3">
    <location>
        <begin position="341"/>
        <end position="473"/>
    </location>
</feature>
<dbReference type="CDD" id="cd00130">
    <property type="entry name" value="PAS"/>
    <property type="match status" value="1"/>
</dbReference>
<sequence>MRSEDLTVEVRHALLPALEQSIIAAVLIDEADRILFFNHAAERLWGIACDEVLGQDVRTLVPQAIRASHGGYIRKHRESGTDRVVGMSREILVERKDGGTLLAVFSLSKIDVAGRVHYLALARDVSDEVARREESDVTEERNIRDLQRAVLEAVASDIPLQDVGDFLCRRVEAIAPGVTSSILLVDAAHRLRTWAGPRLPPEYSAALDGVEIGEGVGSCGTAAFRGEAVLVADIETHPLWAPYKQLALPHGLRACSSYPIKRRDGSVAGTFAFYFGEPRGPDAFHERIVDACVHLCMLAIDREESRQQINKLAQFDGLTGLPNRSQLHRHVDCLLAAAPVGEIAFFCIGPDRFKDVNDTFGHAAGDQMLVEVANRLRAPLRPDEFLSRIEGDLFVVVAPGCGVERASLLARQLQLAVGETISVAGVPLGMSVSIGISHCPEGGSDRDALLQNARSAMYRANEAGGGNWLFYSPEMNQIARDRLLLGAALKHAIASDLLQLHYQPQVRLDRGGISGVEALLRWTDPELGDVSPERFISLAEEIGEIDAISQWTLREACRQMAQWRAAGVPVPVMSVNLSPANLRCSGLPEFMAGLLREFGLPGSCLTIEITESLMLDLTPQTQDILGRIRALGAGLSIDDFGMGYSSLSSLASLPVTEIKIDRSFVADCLDEDPERQRRARALVGAMIGIGHSLGLAIVAEGVEDPRQCELLVHLRCPVAQGYLFARPAPPAALQRWLDAWPAGAGVSG</sequence>
<keyword evidence="4" id="KW-0378">Hydrolase</keyword>
<dbReference type="InterPro" id="IPR000160">
    <property type="entry name" value="GGDEF_dom"/>
</dbReference>
<organism evidence="4 5">
    <name type="scientific">Cupriavidus laharis</name>
    <dbReference type="NCBI Taxonomy" id="151654"/>
    <lineage>
        <taxon>Bacteria</taxon>
        <taxon>Pseudomonadati</taxon>
        <taxon>Pseudomonadota</taxon>
        <taxon>Betaproteobacteria</taxon>
        <taxon>Burkholderiales</taxon>
        <taxon>Burkholderiaceae</taxon>
        <taxon>Cupriavidus</taxon>
    </lineage>
</organism>
<dbReference type="InterPro" id="IPR003018">
    <property type="entry name" value="GAF"/>
</dbReference>
<dbReference type="Pfam" id="PF00990">
    <property type="entry name" value="GGDEF"/>
    <property type="match status" value="1"/>
</dbReference>
<dbReference type="Pfam" id="PF13185">
    <property type="entry name" value="GAF_2"/>
    <property type="match status" value="1"/>
</dbReference>
<evidence type="ECO:0000313" key="5">
    <source>
        <dbReference type="Proteomes" id="UP000727654"/>
    </source>
</evidence>
<keyword evidence="5" id="KW-1185">Reference proteome</keyword>
<dbReference type="SUPFAM" id="SSF55785">
    <property type="entry name" value="PYP-like sensor domain (PAS domain)"/>
    <property type="match status" value="1"/>
</dbReference>
<proteinExistence type="predicted"/>
<dbReference type="InterPro" id="IPR012226">
    <property type="entry name" value="Diguanyl_cyclase/Pdiesterase"/>
</dbReference>
<dbReference type="NCBIfam" id="TIGR00254">
    <property type="entry name" value="GGDEF"/>
    <property type="match status" value="1"/>
</dbReference>
<dbReference type="Pfam" id="PF00563">
    <property type="entry name" value="EAL"/>
    <property type="match status" value="1"/>
</dbReference>
<dbReference type="Pfam" id="PF00989">
    <property type="entry name" value="PAS"/>
    <property type="match status" value="1"/>
</dbReference>
<dbReference type="SUPFAM" id="SSF55781">
    <property type="entry name" value="GAF domain-like"/>
    <property type="match status" value="1"/>
</dbReference>
<reference evidence="4 5" key="1">
    <citation type="submission" date="2021-08" db="EMBL/GenBank/DDBJ databases">
        <authorList>
            <person name="Peeters C."/>
        </authorList>
    </citation>
    <scope>NUCLEOTIDE SEQUENCE [LARGE SCALE GENOMIC DNA]</scope>
    <source>
        <strain evidence="4 5">LMG 23992</strain>
    </source>
</reference>
<dbReference type="InterPro" id="IPR013767">
    <property type="entry name" value="PAS_fold"/>
</dbReference>
<dbReference type="InterPro" id="IPR000014">
    <property type="entry name" value="PAS"/>
</dbReference>
<dbReference type="SUPFAM" id="SSF55073">
    <property type="entry name" value="Nucleotide cyclase"/>
    <property type="match status" value="1"/>
</dbReference>
<dbReference type="InterPro" id="IPR029016">
    <property type="entry name" value="GAF-like_dom_sf"/>
</dbReference>
<protein>
    <submittedName>
        <fullName evidence="4">Oxygen sensor protein DosP</fullName>
        <ecNumber evidence="4">3.1.4.52</ecNumber>
    </submittedName>
</protein>
<dbReference type="RefSeq" id="WP_224078789.1">
    <property type="nucleotide sequence ID" value="NZ_CAJZAI010000002.1"/>
</dbReference>
<gene>
    <name evidence="4" type="primary">dosP</name>
    <name evidence="4" type="ORF">LMG23992_01121</name>
</gene>
<dbReference type="InterPro" id="IPR052155">
    <property type="entry name" value="Biofilm_reg_signaling"/>
</dbReference>